<dbReference type="Gene3D" id="3.80.10.10">
    <property type="entry name" value="Ribonuclease Inhibitor"/>
    <property type="match status" value="1"/>
</dbReference>
<dbReference type="Proteomes" id="UP000324897">
    <property type="component" value="Unassembled WGS sequence"/>
</dbReference>
<dbReference type="AlphaFoldDB" id="A0A5J9UE30"/>
<accession>A0A5J9UE30</accession>
<keyword evidence="3" id="KW-1185">Reference proteome</keyword>
<dbReference type="PANTHER" id="PTHR35545:SF28">
    <property type="entry name" value="OS07G0645701 PROTEIN"/>
    <property type="match status" value="1"/>
</dbReference>
<evidence type="ECO:0000313" key="2">
    <source>
        <dbReference type="EMBL" id="TVU21796.1"/>
    </source>
</evidence>
<dbReference type="Pfam" id="PF23622">
    <property type="entry name" value="LRR_At1g61320_AtMIF1"/>
    <property type="match status" value="1"/>
</dbReference>
<dbReference type="Gramene" id="TVU21796">
    <property type="protein sequence ID" value="TVU21796"/>
    <property type="gene ID" value="EJB05_31459"/>
</dbReference>
<reference evidence="2 3" key="1">
    <citation type="journal article" date="2019" name="Sci. Rep.">
        <title>A high-quality genome of Eragrostis curvula grass provides insights into Poaceae evolution and supports new strategies to enhance forage quality.</title>
        <authorList>
            <person name="Carballo J."/>
            <person name="Santos B.A.C.M."/>
            <person name="Zappacosta D."/>
            <person name="Garbus I."/>
            <person name="Selva J.P."/>
            <person name="Gallo C.A."/>
            <person name="Diaz A."/>
            <person name="Albertini E."/>
            <person name="Caccamo M."/>
            <person name="Echenique V."/>
        </authorList>
    </citation>
    <scope>NUCLEOTIDE SEQUENCE [LARGE SCALE GENOMIC DNA]</scope>
    <source>
        <strain evidence="3">cv. Victoria</strain>
        <tissue evidence="2">Leaf</tissue>
    </source>
</reference>
<gene>
    <name evidence="2" type="ORF">EJB05_31459</name>
</gene>
<comment type="caution">
    <text evidence="2">The sequence shown here is derived from an EMBL/GenBank/DDBJ whole genome shotgun (WGS) entry which is preliminary data.</text>
</comment>
<evidence type="ECO:0000313" key="3">
    <source>
        <dbReference type="Proteomes" id="UP000324897"/>
    </source>
</evidence>
<dbReference type="PANTHER" id="PTHR35545">
    <property type="entry name" value="F-BOX DOMAIN-CONTAINING PROTEIN"/>
    <property type="match status" value="1"/>
</dbReference>
<dbReference type="SUPFAM" id="SSF52047">
    <property type="entry name" value="RNI-like"/>
    <property type="match status" value="1"/>
</dbReference>
<organism evidence="2 3">
    <name type="scientific">Eragrostis curvula</name>
    <name type="common">weeping love grass</name>
    <dbReference type="NCBI Taxonomy" id="38414"/>
    <lineage>
        <taxon>Eukaryota</taxon>
        <taxon>Viridiplantae</taxon>
        <taxon>Streptophyta</taxon>
        <taxon>Embryophyta</taxon>
        <taxon>Tracheophyta</taxon>
        <taxon>Spermatophyta</taxon>
        <taxon>Magnoliopsida</taxon>
        <taxon>Liliopsida</taxon>
        <taxon>Poales</taxon>
        <taxon>Poaceae</taxon>
        <taxon>PACMAD clade</taxon>
        <taxon>Chloridoideae</taxon>
        <taxon>Eragrostideae</taxon>
        <taxon>Eragrostidinae</taxon>
        <taxon>Eragrostis</taxon>
    </lineage>
</organism>
<dbReference type="InterPro" id="IPR036047">
    <property type="entry name" value="F-box-like_dom_sf"/>
</dbReference>
<evidence type="ECO:0000259" key="1">
    <source>
        <dbReference type="Pfam" id="PF23622"/>
    </source>
</evidence>
<proteinExistence type="predicted"/>
<dbReference type="InterPro" id="IPR032675">
    <property type="entry name" value="LRR_dom_sf"/>
</dbReference>
<dbReference type="OrthoDB" id="664997at2759"/>
<feature type="domain" description="At1g61320/AtMIF1 LRR" evidence="1">
    <location>
        <begin position="172"/>
        <end position="447"/>
    </location>
</feature>
<dbReference type="InterPro" id="IPR055357">
    <property type="entry name" value="LRR_At1g61320_AtMIF1"/>
</dbReference>
<dbReference type="EMBL" id="RWGY01000026">
    <property type="protein sequence ID" value="TVU21796.1"/>
    <property type="molecule type" value="Genomic_DNA"/>
</dbReference>
<sequence>MELNNENSLKAEEDTISRLIDDVLLIILGKVNLKTTMRASVLSTRWKHLPWLLTQLSMDISDFLHKPYDDLTVDFHIDKAMSSLTEAVRNMLVPTRRKIIVTRLCIFLFLANSYSREIGFLVNEAIENGMIKDIELTSGVERIPGDVSTKEMVKHASGVNSFLGSYPNISCCLTRLLLYNATFGESDLHNLIANICTELRYLYLYQCDTGFDSVFKIDAPNSKLNRLEFAHCSFARVELYCLPKLEQLICGCWLSECLPLTLWGHVPCLKEVEIYSALSPFQEQFKLSELLCGTTCINTLSLDFLGYKIWLQPENYQLSSPFCNLTKLCLYDIFVGFGLLWTIALLEAAPSLEILEVEVYDHRCDEEEEMKQVCAERTNAAWEVSGFGHKLLLLTQLEIIGFNASEEHLSFIGAVMESAPNLQVVVLKDKYCKDCRAISSTTPAECRFPKEEDEQRVVVSNIRNRFSHAKINFCDYDCSSD</sequence>
<dbReference type="SUPFAM" id="SSF81383">
    <property type="entry name" value="F-box domain"/>
    <property type="match status" value="1"/>
</dbReference>
<protein>
    <recommendedName>
        <fullName evidence="1">At1g61320/AtMIF1 LRR domain-containing protein</fullName>
    </recommendedName>
</protein>
<name>A0A5J9UE30_9POAL</name>